<dbReference type="SUPFAM" id="SSF50331">
    <property type="entry name" value="MOP-like"/>
    <property type="match status" value="2"/>
</dbReference>
<keyword evidence="1 2" id="KW-0500">Molybdenum</keyword>
<feature type="domain" description="Mop" evidence="3">
    <location>
        <begin position="1"/>
        <end position="49"/>
    </location>
</feature>
<evidence type="ECO:0000256" key="1">
    <source>
        <dbReference type="ARBA" id="ARBA00022505"/>
    </source>
</evidence>
<proteinExistence type="predicted"/>
<reference evidence="4" key="1">
    <citation type="submission" date="2020-01" db="EMBL/GenBank/DDBJ databases">
        <authorList>
            <person name="Meier V. D."/>
            <person name="Meier V D."/>
        </authorList>
    </citation>
    <scope>NUCLEOTIDE SEQUENCE</scope>
    <source>
        <strain evidence="4">HLG_WM_MAG_03</strain>
    </source>
</reference>
<dbReference type="InterPro" id="IPR004606">
    <property type="entry name" value="Mop_domain"/>
</dbReference>
<evidence type="ECO:0000313" key="4">
    <source>
        <dbReference type="EMBL" id="CAA6800167.1"/>
    </source>
</evidence>
<dbReference type="Gene3D" id="2.40.50.100">
    <property type="match status" value="2"/>
</dbReference>
<gene>
    <name evidence="4" type="ORF">HELGO_WM78921</name>
</gene>
<protein>
    <recommendedName>
        <fullName evidence="3">Mop domain-containing protein</fullName>
    </recommendedName>
</protein>
<dbReference type="InterPro" id="IPR005116">
    <property type="entry name" value="Transp-assoc_OB_typ1"/>
</dbReference>
<dbReference type="InterPro" id="IPR008995">
    <property type="entry name" value="Mo/tungstate-bd_C_term_dom"/>
</dbReference>
<dbReference type="Pfam" id="PF03459">
    <property type="entry name" value="TOBE"/>
    <property type="match status" value="2"/>
</dbReference>
<feature type="non-terminal residue" evidence="4">
    <location>
        <position position="1"/>
    </location>
</feature>
<evidence type="ECO:0000259" key="3">
    <source>
        <dbReference type="PROSITE" id="PS51866"/>
    </source>
</evidence>
<accession>A0A6S6RU89</accession>
<dbReference type="PROSITE" id="PS51866">
    <property type="entry name" value="MOP"/>
    <property type="match status" value="1"/>
</dbReference>
<evidence type="ECO:0000256" key="2">
    <source>
        <dbReference type="PROSITE-ProRule" id="PRU01213"/>
    </source>
</evidence>
<dbReference type="EMBL" id="CACVAR010000066">
    <property type="protein sequence ID" value="CAA6800167.1"/>
    <property type="molecule type" value="Genomic_DNA"/>
</dbReference>
<dbReference type="AlphaFoldDB" id="A0A6S6RU89"/>
<organism evidence="4">
    <name type="scientific">uncultured Sulfurovum sp</name>
    <dbReference type="NCBI Taxonomy" id="269237"/>
    <lineage>
        <taxon>Bacteria</taxon>
        <taxon>Pseudomonadati</taxon>
        <taxon>Campylobacterota</taxon>
        <taxon>Epsilonproteobacteria</taxon>
        <taxon>Campylobacterales</taxon>
        <taxon>Sulfurovaceae</taxon>
        <taxon>Sulfurovum</taxon>
        <taxon>environmental samples</taxon>
    </lineage>
</organism>
<dbReference type="GO" id="GO:0015689">
    <property type="term" value="P:molybdate ion transport"/>
    <property type="evidence" value="ECO:0007669"/>
    <property type="project" value="InterPro"/>
</dbReference>
<sequence length="114" mass="12215">RVNAEIVLELKSGHELLSIITNSAVESLGLKLSDEVVAIFKSSSVAMFRGESEDENAFNGVVKHLEEGKRNAEIILDIGEGETLVAVMPIGKYALGIGEKAYASISPNDIMIGR</sequence>
<name>A0A6S6RU89_9BACT</name>